<dbReference type="InterPro" id="IPR000742">
    <property type="entry name" value="EGF"/>
</dbReference>
<organism evidence="3 4">
    <name type="scientific">Neotoma lepida</name>
    <name type="common">Desert woodrat</name>
    <dbReference type="NCBI Taxonomy" id="56216"/>
    <lineage>
        <taxon>Eukaryota</taxon>
        <taxon>Metazoa</taxon>
        <taxon>Chordata</taxon>
        <taxon>Craniata</taxon>
        <taxon>Vertebrata</taxon>
        <taxon>Euteleostomi</taxon>
        <taxon>Mammalia</taxon>
        <taxon>Eutheria</taxon>
        <taxon>Euarchontoglires</taxon>
        <taxon>Glires</taxon>
        <taxon>Rodentia</taxon>
        <taxon>Myomorpha</taxon>
        <taxon>Muroidea</taxon>
        <taxon>Cricetidae</taxon>
        <taxon>Neotominae</taxon>
        <taxon>Neotoma</taxon>
    </lineage>
</organism>
<dbReference type="InterPro" id="IPR001762">
    <property type="entry name" value="Disintegrin_dom"/>
</dbReference>
<dbReference type="AlphaFoldDB" id="A0A1A6H2Z0"/>
<protein>
    <recommendedName>
        <fullName evidence="2">EGF-like domain-containing protein</fullName>
    </recommendedName>
</protein>
<dbReference type="Pfam" id="PF08516">
    <property type="entry name" value="ADAM_CR"/>
    <property type="match status" value="2"/>
</dbReference>
<comment type="caution">
    <text evidence="3">The sequence shown here is derived from an EMBL/GenBank/DDBJ whole genome shotgun (WGS) entry which is preliminary data.</text>
</comment>
<reference evidence="3 4" key="1">
    <citation type="submission" date="2016-06" db="EMBL/GenBank/DDBJ databases">
        <title>The Draft Genome Sequence and Annotation of the Desert Woodrat Neotoma lepida.</title>
        <authorList>
            <person name="Campbell M."/>
            <person name="Oakeson K.F."/>
            <person name="Yandell M."/>
            <person name="Halpert J.R."/>
            <person name="Dearing D."/>
        </authorList>
    </citation>
    <scope>NUCLEOTIDE SEQUENCE [LARGE SCALE GENOMIC DNA]</scope>
    <source>
        <strain evidence="3">417</strain>
        <tissue evidence="3">Liver</tissue>
    </source>
</reference>
<dbReference type="OrthoDB" id="5951731at2759"/>
<dbReference type="Proteomes" id="UP000092124">
    <property type="component" value="Unassembled WGS sequence"/>
</dbReference>
<dbReference type="SUPFAM" id="SSF57552">
    <property type="entry name" value="Blood coagulation inhibitor (disintegrin)"/>
    <property type="match status" value="1"/>
</dbReference>
<dbReference type="SMART" id="SM00608">
    <property type="entry name" value="ACR"/>
    <property type="match status" value="1"/>
</dbReference>
<gene>
    <name evidence="3" type="ORF">A6R68_12481</name>
</gene>
<keyword evidence="1" id="KW-0472">Membrane</keyword>
<accession>A0A1A6H2Z0</accession>
<evidence type="ECO:0000313" key="3">
    <source>
        <dbReference type="EMBL" id="OBS72958.1"/>
    </source>
</evidence>
<dbReference type="PANTHER" id="PTHR11905">
    <property type="entry name" value="ADAM A DISINTEGRIN AND METALLOPROTEASE DOMAIN"/>
    <property type="match status" value="1"/>
</dbReference>
<evidence type="ECO:0000259" key="2">
    <source>
        <dbReference type="PROSITE" id="PS01186"/>
    </source>
</evidence>
<sequence>MSDSSLSLCPPLMGHRGTPCRPAASDCDLPEFCTGTSPHCPADVYLLDGSPCAKGRGYCLDGWCPTLEQQCQQLWGTGETTCSPWLGPEVFYCGHAPRMEPRPELPSFFYPHSSPGSQPAPEPCFQEVNSMGNSQGNCGQDSKGNFLPCAQRDALCGKLLCQGGEQNSFVLRRVVTMDSTILLEGHEVACQGVFVLPDTHLDQLDLGLVEPGTRCGPKMVCNSNRNCHCAAGWDPPFCDKPGFGGSVDSGPAQPANRGAFPLAMLLSFLLPLLPGAGLAWCYYQLPTLCQRPPWCCRRDPICNRDNPLGNVHSIEFDSIITGEPSPLDPENSVVT</sequence>
<dbReference type="EMBL" id="LZPO01055069">
    <property type="protein sequence ID" value="OBS72958.1"/>
    <property type="molecule type" value="Genomic_DNA"/>
</dbReference>
<name>A0A1A6H2Z0_NEOLE</name>
<keyword evidence="1" id="KW-0812">Transmembrane</keyword>
<dbReference type="InterPro" id="IPR036436">
    <property type="entry name" value="Disintegrin_dom_sf"/>
</dbReference>
<dbReference type="PROSITE" id="PS01186">
    <property type="entry name" value="EGF_2"/>
    <property type="match status" value="1"/>
</dbReference>
<dbReference type="STRING" id="56216.A0A1A6H2Z0"/>
<feature type="domain" description="EGF-like" evidence="2">
    <location>
        <begin position="227"/>
        <end position="238"/>
    </location>
</feature>
<keyword evidence="4" id="KW-1185">Reference proteome</keyword>
<dbReference type="PANTHER" id="PTHR11905:SF38">
    <property type="entry name" value="DISINTEGRIN AND METALLOPROTEINASE DOMAIN-CONTAINING PROTEIN 33"/>
    <property type="match status" value="1"/>
</dbReference>
<dbReference type="Gene3D" id="4.10.70.10">
    <property type="entry name" value="Disintegrin domain"/>
    <property type="match status" value="1"/>
</dbReference>
<evidence type="ECO:0000256" key="1">
    <source>
        <dbReference type="ARBA" id="ARBA00022692"/>
    </source>
</evidence>
<dbReference type="InterPro" id="IPR006586">
    <property type="entry name" value="ADAM_Cys-rich"/>
</dbReference>
<evidence type="ECO:0000313" key="4">
    <source>
        <dbReference type="Proteomes" id="UP000092124"/>
    </source>
</evidence>
<dbReference type="SMART" id="SM00050">
    <property type="entry name" value="DISIN"/>
    <property type="match status" value="1"/>
</dbReference>
<proteinExistence type="predicted"/>